<dbReference type="RefSeq" id="WP_006440339.1">
    <property type="nucleotide sequence ID" value="NZ_DS995356.1"/>
</dbReference>
<evidence type="ECO:0000256" key="1">
    <source>
        <dbReference type="SAM" id="Coils"/>
    </source>
</evidence>
<proteinExistence type="predicted"/>
<evidence type="ECO:0000313" key="2">
    <source>
        <dbReference type="EMBL" id="EEA84937.1"/>
    </source>
</evidence>
<dbReference type="EMBL" id="ABWP01000059">
    <property type="protein sequence ID" value="EEA84937.1"/>
    <property type="molecule type" value="Genomic_DNA"/>
</dbReference>
<dbReference type="eggNOG" id="ENOG50330BC">
    <property type="taxonomic scope" value="Bacteria"/>
</dbReference>
<feature type="coiled-coil region" evidence="1">
    <location>
        <begin position="4"/>
        <end position="97"/>
    </location>
</feature>
<dbReference type="InterPro" id="IPR008840">
    <property type="entry name" value="Sipho_Gp157"/>
</dbReference>
<evidence type="ECO:0000313" key="3">
    <source>
        <dbReference type="Proteomes" id="UP000003178"/>
    </source>
</evidence>
<dbReference type="AlphaFoldDB" id="B6FZW4"/>
<dbReference type="Proteomes" id="UP000003178">
    <property type="component" value="Unassembled WGS sequence"/>
</dbReference>
<dbReference type="OrthoDB" id="2081895at2"/>
<comment type="caution">
    <text evidence="2">The sequence shown here is derived from an EMBL/GenBank/DDBJ whole genome shotgun (WGS) entry which is preliminary data.</text>
</comment>
<name>B6FZW4_PEPHT</name>
<sequence length="173" mass="19759">MSTLYQLTEEAEVILLTIEELEELEGQEEQLEQTKRVKALIDLEINNKSESMLYILRNIQSDIEAIDGEIKRLQALKKNKQNSMNKLKTLIKECLEKLGKKRLETSLGNLTVRNNPDSINVLDETLVPEEFVKVEVVKKVDKKKIKDWLNETGEVVPGTEVLKTTSLIVPKGK</sequence>
<accession>B6FZW4</accession>
<protein>
    <submittedName>
        <fullName evidence="2">Siphovirus Gp157</fullName>
    </submittedName>
</protein>
<dbReference type="Pfam" id="PF05565">
    <property type="entry name" value="Sipho_Gp157"/>
    <property type="match status" value="1"/>
</dbReference>
<keyword evidence="1" id="KW-0175">Coiled coil</keyword>
<dbReference type="STRING" id="500633.CLOHIR_01418"/>
<reference evidence="2 3" key="2">
    <citation type="submission" date="2008-10" db="EMBL/GenBank/DDBJ databases">
        <title>Draft genome sequence of Clostridium hiranonis (DSM 13275).</title>
        <authorList>
            <person name="Sudarsanam P."/>
            <person name="Ley R."/>
            <person name="Guruge J."/>
            <person name="Turnbaugh P.J."/>
            <person name="Mahowald M."/>
            <person name="Liep D."/>
            <person name="Gordon J."/>
        </authorList>
    </citation>
    <scope>NUCLEOTIDE SEQUENCE [LARGE SCALE GENOMIC DNA]</scope>
    <source>
        <strain evidence="2 3">DSM 13275</strain>
    </source>
</reference>
<dbReference type="HOGENOM" id="CLU_124446_0_0_9"/>
<gene>
    <name evidence="2" type="ORF">CLOHIR_01418</name>
</gene>
<organism evidence="2 3">
    <name type="scientific">Peptacetobacter hiranonis (strain DSM 13275 / JCM 10541 / KCTC 15199 / TO-931)</name>
    <name type="common">Clostridium hiranonis</name>
    <dbReference type="NCBI Taxonomy" id="500633"/>
    <lineage>
        <taxon>Bacteria</taxon>
        <taxon>Bacillati</taxon>
        <taxon>Bacillota</taxon>
        <taxon>Clostridia</taxon>
        <taxon>Peptostreptococcales</taxon>
        <taxon>Peptostreptococcaceae</taxon>
        <taxon>Peptacetobacter</taxon>
    </lineage>
</organism>
<keyword evidence="3" id="KW-1185">Reference proteome</keyword>
<reference evidence="2 3" key="1">
    <citation type="submission" date="2008-09" db="EMBL/GenBank/DDBJ databases">
        <authorList>
            <person name="Fulton L."/>
            <person name="Clifton S."/>
            <person name="Fulton B."/>
            <person name="Xu J."/>
            <person name="Minx P."/>
            <person name="Pepin K.H."/>
            <person name="Johnson M."/>
            <person name="Thiruvilangam P."/>
            <person name="Bhonagiri V."/>
            <person name="Nash W.E."/>
            <person name="Mardis E.R."/>
            <person name="Wilson R.K."/>
        </authorList>
    </citation>
    <scope>NUCLEOTIDE SEQUENCE [LARGE SCALE GENOMIC DNA]</scope>
    <source>
        <strain evidence="2 3">DSM 13275</strain>
    </source>
</reference>